<feature type="compositionally biased region" description="Basic and acidic residues" evidence="1">
    <location>
        <begin position="323"/>
        <end position="332"/>
    </location>
</feature>
<feature type="region of interest" description="Disordered" evidence="1">
    <location>
        <begin position="60"/>
        <end position="91"/>
    </location>
</feature>
<feature type="compositionally biased region" description="Polar residues" evidence="1">
    <location>
        <begin position="69"/>
        <end position="83"/>
    </location>
</feature>
<gene>
    <name evidence="2" type="ORF">EHO60_01720</name>
</gene>
<dbReference type="Proteomes" id="UP000298458">
    <property type="component" value="Unassembled WGS sequence"/>
</dbReference>
<evidence type="ECO:0000313" key="2">
    <source>
        <dbReference type="EMBL" id="TGK14087.1"/>
    </source>
</evidence>
<dbReference type="AlphaFoldDB" id="A0A4R9GK76"/>
<name>A0A4R9GK76_9LEPT</name>
<comment type="caution">
    <text evidence="2">The sequence shown here is derived from an EMBL/GenBank/DDBJ whole genome shotgun (WGS) entry which is preliminary data.</text>
</comment>
<dbReference type="OrthoDB" id="338332at2"/>
<feature type="region of interest" description="Disordered" evidence="1">
    <location>
        <begin position="323"/>
        <end position="351"/>
    </location>
</feature>
<keyword evidence="3" id="KW-1185">Reference proteome</keyword>
<reference evidence="2" key="1">
    <citation type="journal article" date="2019" name="PLoS Negl. Trop. Dis.">
        <title>Revisiting the worldwide diversity of Leptospira species in the environment.</title>
        <authorList>
            <person name="Vincent A.T."/>
            <person name="Schiettekatte O."/>
            <person name="Bourhy P."/>
            <person name="Veyrier F.J."/>
            <person name="Picardeau M."/>
        </authorList>
    </citation>
    <scope>NUCLEOTIDE SEQUENCE [LARGE SCALE GENOMIC DNA]</scope>
    <source>
        <strain evidence="2">SSW15</strain>
    </source>
</reference>
<protein>
    <submittedName>
        <fullName evidence="2">AraC family transcriptional regulator</fullName>
    </submittedName>
</protein>
<dbReference type="InterPro" id="IPR058230">
    <property type="entry name" value="OmpL37"/>
</dbReference>
<feature type="compositionally biased region" description="Polar residues" evidence="1">
    <location>
        <begin position="338"/>
        <end position="351"/>
    </location>
</feature>
<dbReference type="RefSeq" id="WP_135766429.1">
    <property type="nucleotide sequence ID" value="NZ_RQET01000001.1"/>
</dbReference>
<sequence length="351" mass="39458">MGPNRFRIFAILFTVFVVGGLSDRVLGVSPDQTNLAILIDENKLNLKFINICASNLSPPMSEEKGVKPQANTPTAAENAQTGQKPAGSTPIGEEELYKKLNMLDNYRSFKKSNQADFNGNMWYFQGNYSLSYRNLKSAQAEMKDLFQVVHENYVRSARILLEAASPLIIRSNDKIAQHLLKLGFRDLKSSEDSFTSAYNSSPYQYRVKLVLHGEGIKVARRAKRFAILAMISAKTPNDDKSEYRFVNLDEMRNAAEKENISDYDRIRNTLIDYIDNELISQKVAPPGEVKTNPIDLLETHDDNYSFITNGRVSFLEKSNEEIRLDDMNRKEALPPIPSSDSNAGPASNSGK</sequence>
<dbReference type="EMBL" id="RQET01000001">
    <property type="protein sequence ID" value="TGK14087.1"/>
    <property type="molecule type" value="Genomic_DNA"/>
</dbReference>
<accession>A0A4R9GK76</accession>
<evidence type="ECO:0000313" key="3">
    <source>
        <dbReference type="Proteomes" id="UP000298458"/>
    </source>
</evidence>
<dbReference type="NCBIfam" id="NF047447">
    <property type="entry name" value="Lepto_OmpL37"/>
    <property type="match status" value="1"/>
</dbReference>
<evidence type="ECO:0000256" key="1">
    <source>
        <dbReference type="SAM" id="MobiDB-lite"/>
    </source>
</evidence>
<proteinExistence type="predicted"/>
<organism evidence="2 3">
    <name type="scientific">Leptospira fletcheri</name>
    <dbReference type="NCBI Taxonomy" id="2484981"/>
    <lineage>
        <taxon>Bacteria</taxon>
        <taxon>Pseudomonadati</taxon>
        <taxon>Spirochaetota</taxon>
        <taxon>Spirochaetia</taxon>
        <taxon>Leptospirales</taxon>
        <taxon>Leptospiraceae</taxon>
        <taxon>Leptospira</taxon>
    </lineage>
</organism>